<sequence length="258" mass="28221">MEIIKMICFFALLIIGVMADGAAKRGLGANDDVLITGFGGNGSSVVWMYNWYSTTTNKQNFTEYVPMLWGIRPELTGAWDGDASSWIAAGSEHLLAFNEPENAGQSNINPTAAADAYRKYMEPFAGKAQLGAPGVSNDGRDWMTQFLAQCSNCTIDFVPIHWYNPCSLLDDFKTFVSDMCRIAGNRPVWITEFQPQGSDDDKAEFLKGAIAWLDEQQCVARYAYFGTADIDLELLDHGGPALSALGTIYAFTPFGGAK</sequence>
<feature type="domain" description="Asl1-like glycosyl hydrolase catalytic" evidence="2">
    <location>
        <begin position="37"/>
        <end position="249"/>
    </location>
</feature>
<proteinExistence type="predicted"/>
<name>A0ABR1P107_DIAER</name>
<dbReference type="Pfam" id="PF11790">
    <property type="entry name" value="Glyco_hydro_cc"/>
    <property type="match status" value="1"/>
</dbReference>
<dbReference type="Proteomes" id="UP001430848">
    <property type="component" value="Unassembled WGS sequence"/>
</dbReference>
<keyword evidence="4" id="KW-1185">Reference proteome</keyword>
<dbReference type="InterPro" id="IPR017853">
    <property type="entry name" value="GH"/>
</dbReference>
<evidence type="ECO:0000313" key="4">
    <source>
        <dbReference type="Proteomes" id="UP001430848"/>
    </source>
</evidence>
<evidence type="ECO:0000256" key="1">
    <source>
        <dbReference type="SAM" id="SignalP"/>
    </source>
</evidence>
<dbReference type="Gene3D" id="3.20.20.80">
    <property type="entry name" value="Glycosidases"/>
    <property type="match status" value="1"/>
</dbReference>
<evidence type="ECO:0000313" key="3">
    <source>
        <dbReference type="EMBL" id="KAK7723198.1"/>
    </source>
</evidence>
<dbReference type="SUPFAM" id="SSF51445">
    <property type="entry name" value="(Trans)glycosidases"/>
    <property type="match status" value="1"/>
</dbReference>
<dbReference type="PANTHER" id="PTHR34154">
    <property type="entry name" value="ALKALI-SENSITIVE LINKAGE PROTEIN 1"/>
    <property type="match status" value="1"/>
</dbReference>
<comment type="caution">
    <text evidence="3">The sequence shown here is derived from an EMBL/GenBank/DDBJ whole genome shotgun (WGS) entry which is preliminary data.</text>
</comment>
<dbReference type="InterPro" id="IPR024655">
    <property type="entry name" value="Asl1_glyco_hydro_catalytic"/>
</dbReference>
<gene>
    <name evidence="3" type="ORF">SLS63_008972</name>
</gene>
<keyword evidence="1" id="KW-0732">Signal</keyword>
<feature type="signal peptide" evidence="1">
    <location>
        <begin position="1"/>
        <end position="19"/>
    </location>
</feature>
<dbReference type="EMBL" id="JAKNSF020000062">
    <property type="protein sequence ID" value="KAK7723198.1"/>
    <property type="molecule type" value="Genomic_DNA"/>
</dbReference>
<organism evidence="3 4">
    <name type="scientific">Diaporthe eres</name>
    <name type="common">Phomopsis oblonga</name>
    <dbReference type="NCBI Taxonomy" id="83184"/>
    <lineage>
        <taxon>Eukaryota</taxon>
        <taxon>Fungi</taxon>
        <taxon>Dikarya</taxon>
        <taxon>Ascomycota</taxon>
        <taxon>Pezizomycotina</taxon>
        <taxon>Sordariomycetes</taxon>
        <taxon>Sordariomycetidae</taxon>
        <taxon>Diaporthales</taxon>
        <taxon>Diaporthaceae</taxon>
        <taxon>Diaporthe</taxon>
        <taxon>Diaporthe eres species complex</taxon>
    </lineage>
</organism>
<dbReference type="InterPro" id="IPR053183">
    <property type="entry name" value="ASL1"/>
</dbReference>
<reference evidence="3 4" key="1">
    <citation type="submission" date="2024-02" db="EMBL/GenBank/DDBJ databases">
        <title>De novo assembly and annotation of 12 fungi associated with fruit tree decline syndrome in Ontario, Canada.</title>
        <authorList>
            <person name="Sulman M."/>
            <person name="Ellouze W."/>
            <person name="Ilyukhin E."/>
        </authorList>
    </citation>
    <scope>NUCLEOTIDE SEQUENCE [LARGE SCALE GENOMIC DNA]</scope>
    <source>
        <strain evidence="3 4">M169</strain>
    </source>
</reference>
<accession>A0ABR1P107</accession>
<feature type="chain" id="PRO_5045438114" description="Asl1-like glycosyl hydrolase catalytic domain-containing protein" evidence="1">
    <location>
        <begin position="20"/>
        <end position="258"/>
    </location>
</feature>
<dbReference type="PANTHER" id="PTHR34154:SF10">
    <property type="entry name" value="ASL1-LIKE GLYCOSYL HYDROLASE CATALYTIC DOMAIN-CONTAINING PROTEIN"/>
    <property type="match status" value="1"/>
</dbReference>
<protein>
    <recommendedName>
        <fullName evidence="2">Asl1-like glycosyl hydrolase catalytic domain-containing protein</fullName>
    </recommendedName>
</protein>
<evidence type="ECO:0000259" key="2">
    <source>
        <dbReference type="Pfam" id="PF11790"/>
    </source>
</evidence>